<protein>
    <submittedName>
        <fullName evidence="1">Uncharacterized protein</fullName>
    </submittedName>
</protein>
<organism evidence="1 2">
    <name type="scientific">Malus domestica</name>
    <name type="common">Apple</name>
    <name type="synonym">Pyrus malus</name>
    <dbReference type="NCBI Taxonomy" id="3750"/>
    <lineage>
        <taxon>Eukaryota</taxon>
        <taxon>Viridiplantae</taxon>
        <taxon>Streptophyta</taxon>
        <taxon>Embryophyta</taxon>
        <taxon>Tracheophyta</taxon>
        <taxon>Spermatophyta</taxon>
        <taxon>Magnoliopsida</taxon>
        <taxon>eudicotyledons</taxon>
        <taxon>Gunneridae</taxon>
        <taxon>Pentapetalae</taxon>
        <taxon>rosids</taxon>
        <taxon>fabids</taxon>
        <taxon>Rosales</taxon>
        <taxon>Rosaceae</taxon>
        <taxon>Amygdaloideae</taxon>
        <taxon>Maleae</taxon>
        <taxon>Malus</taxon>
    </lineage>
</organism>
<proteinExistence type="predicted"/>
<dbReference type="EMBL" id="RDQH01000334">
    <property type="protein sequence ID" value="RXH91493.1"/>
    <property type="molecule type" value="Genomic_DNA"/>
</dbReference>
<comment type="caution">
    <text evidence="1">The sequence shown here is derived from an EMBL/GenBank/DDBJ whole genome shotgun (WGS) entry which is preliminary data.</text>
</comment>
<gene>
    <name evidence="1" type="ORF">DVH24_020516</name>
</gene>
<evidence type="ECO:0000313" key="2">
    <source>
        <dbReference type="Proteomes" id="UP000290289"/>
    </source>
</evidence>
<evidence type="ECO:0000313" key="1">
    <source>
        <dbReference type="EMBL" id="RXH91493.1"/>
    </source>
</evidence>
<dbReference type="STRING" id="3750.A0A498JCG5"/>
<dbReference type="Proteomes" id="UP000290289">
    <property type="component" value="Chromosome 8"/>
</dbReference>
<name>A0A498JCG5_MALDO</name>
<reference evidence="1 2" key="1">
    <citation type="submission" date="2018-10" db="EMBL/GenBank/DDBJ databases">
        <title>A high-quality apple genome assembly.</title>
        <authorList>
            <person name="Hu J."/>
        </authorList>
    </citation>
    <scope>NUCLEOTIDE SEQUENCE [LARGE SCALE GENOMIC DNA]</scope>
    <source>
        <strain evidence="2">cv. HFTH1</strain>
        <tissue evidence="1">Young leaf</tissue>
    </source>
</reference>
<dbReference type="AlphaFoldDB" id="A0A498JCG5"/>
<accession>A0A498JCG5</accession>
<sequence length="59" mass="6896">MDIDELLGRNQPMSIPTKRAIYLWRYSKSEQTGQNGKKQQLKIPKQLSEAFWELVISVC</sequence>
<keyword evidence="2" id="KW-1185">Reference proteome</keyword>